<dbReference type="AlphaFoldDB" id="A0A6M0SHY7"/>
<accession>A0A6M0SHY7</accession>
<sequence length="70" mass="8660">METHECVYKLYHDFEQKIETPQGFINALQRLQGLLIDDFQNYEVVKGWLECIRQQPYYNKFYPKLMYFML</sequence>
<comment type="caution">
    <text evidence="1">The sequence shown here is derived from an EMBL/GenBank/DDBJ whole genome shotgun (WGS) entry which is preliminary data.</text>
</comment>
<dbReference type="RefSeq" id="WP_163670099.1">
    <property type="nucleotide sequence ID" value="NZ_QZCE01000002.1"/>
</dbReference>
<gene>
    <name evidence="1" type="ORF">D0962_31465</name>
</gene>
<evidence type="ECO:0000313" key="2">
    <source>
        <dbReference type="Proteomes" id="UP000473574"/>
    </source>
</evidence>
<reference evidence="1 2" key="1">
    <citation type="journal article" date="2020" name="Microb. Ecol.">
        <title>Ecogenomics of the Marine Benthic Filamentous Cyanobacterium Adonisia.</title>
        <authorList>
            <person name="Walter J.M."/>
            <person name="Coutinho F.H."/>
            <person name="Leomil L."/>
            <person name="Hargreaves P.I."/>
            <person name="Campeao M.E."/>
            <person name="Vieira V.V."/>
            <person name="Silva B.S."/>
            <person name="Fistarol G.O."/>
            <person name="Salomon P.S."/>
            <person name="Sawabe T."/>
            <person name="Mino S."/>
            <person name="Hosokawa M."/>
            <person name="Miyashita H."/>
            <person name="Maruyama F."/>
            <person name="van Verk M.C."/>
            <person name="Dutilh B.E."/>
            <person name="Thompson C.C."/>
            <person name="Thompson F.L."/>
        </authorList>
    </citation>
    <scope>NUCLEOTIDE SEQUENCE [LARGE SCALE GENOMIC DNA]</scope>
    <source>
        <strain evidence="1 2">CCMR0082</strain>
    </source>
</reference>
<proteinExistence type="predicted"/>
<dbReference type="EMBL" id="QZCE01000002">
    <property type="protein sequence ID" value="NEZ67222.1"/>
    <property type="molecule type" value="Genomic_DNA"/>
</dbReference>
<name>A0A6M0SHY7_9CYAN</name>
<evidence type="ECO:0000313" key="1">
    <source>
        <dbReference type="EMBL" id="NEZ67222.1"/>
    </source>
</evidence>
<organism evidence="1 2">
    <name type="scientific">Adonisia turfae CCMR0082</name>
    <dbReference type="NCBI Taxonomy" id="2304604"/>
    <lineage>
        <taxon>Bacteria</taxon>
        <taxon>Bacillati</taxon>
        <taxon>Cyanobacteriota</taxon>
        <taxon>Adonisia</taxon>
        <taxon>Adonisia turfae</taxon>
    </lineage>
</organism>
<protein>
    <submittedName>
        <fullName evidence="1">Uncharacterized protein</fullName>
    </submittedName>
</protein>
<dbReference type="Proteomes" id="UP000473574">
    <property type="component" value="Unassembled WGS sequence"/>
</dbReference>